<feature type="region of interest" description="Disordered" evidence="6">
    <location>
        <begin position="1"/>
        <end position="29"/>
    </location>
</feature>
<dbReference type="InterPro" id="IPR007593">
    <property type="entry name" value="CD225/Dispanin_fam"/>
</dbReference>
<reference evidence="8" key="2">
    <citation type="submission" date="2025-08" db="UniProtKB">
        <authorList>
            <consortium name="Ensembl"/>
        </authorList>
    </citation>
    <scope>IDENTIFICATION</scope>
</reference>
<dbReference type="Pfam" id="PF04505">
    <property type="entry name" value="CD225"/>
    <property type="match status" value="1"/>
</dbReference>
<dbReference type="GeneTree" id="ENSGT00940000163383"/>
<sequence length="226" mass="24852">MAGVSNSNCTVGDASHSGRAVRVEGRPESNRRRIQLAFAEEISLPSVLVPGPAQQTGVEYHQDIPPDNCGVTNPGFTAEPPPYSPPDPKMCSLLYPPFPPPYPDHVPLVCQPGPTDQLFYQQQLSPSAVYPYTIYMNNFPVRSEERRIPKDYMVESVLVMIFCCMMTGAVAVVYAHETRTAINRGDLVQAEQASLKARSLVVFSLLFGVFVSAGWIVYVLIALYAL</sequence>
<dbReference type="Proteomes" id="UP000694620">
    <property type="component" value="Chromosome 9"/>
</dbReference>
<evidence type="ECO:0000256" key="2">
    <source>
        <dbReference type="ARBA" id="ARBA00006843"/>
    </source>
</evidence>
<feature type="transmembrane region" description="Helical" evidence="7">
    <location>
        <begin position="152"/>
        <end position="175"/>
    </location>
</feature>
<feature type="transmembrane region" description="Helical" evidence="7">
    <location>
        <begin position="200"/>
        <end position="225"/>
    </location>
</feature>
<comment type="similarity">
    <text evidence="2">Belongs to the CD225/Dispanin family.</text>
</comment>
<evidence type="ECO:0000256" key="4">
    <source>
        <dbReference type="ARBA" id="ARBA00022989"/>
    </source>
</evidence>
<evidence type="ECO:0000256" key="1">
    <source>
        <dbReference type="ARBA" id="ARBA00004370"/>
    </source>
</evidence>
<evidence type="ECO:0000313" key="8">
    <source>
        <dbReference type="Ensembl" id="ENSECRP00000013426.1"/>
    </source>
</evidence>
<reference evidence="8" key="3">
    <citation type="submission" date="2025-09" db="UniProtKB">
        <authorList>
            <consortium name="Ensembl"/>
        </authorList>
    </citation>
    <scope>IDENTIFICATION</scope>
</reference>
<dbReference type="Ensembl" id="ENSECRT00000013660.1">
    <property type="protein sequence ID" value="ENSECRP00000013426.1"/>
    <property type="gene ID" value="ENSECRG00000008954.1"/>
</dbReference>
<comment type="subcellular location">
    <subcellularLocation>
        <location evidence="1">Membrane</location>
    </subcellularLocation>
</comment>
<dbReference type="GO" id="GO:0016020">
    <property type="term" value="C:membrane"/>
    <property type="evidence" value="ECO:0007669"/>
    <property type="project" value="UniProtKB-SubCell"/>
</dbReference>
<keyword evidence="4 7" id="KW-1133">Transmembrane helix</keyword>
<feature type="compositionally biased region" description="Polar residues" evidence="6">
    <location>
        <begin position="1"/>
        <end position="10"/>
    </location>
</feature>
<name>A0A8C4SAF2_ERPCA</name>
<dbReference type="PANTHER" id="PTHR14948">
    <property type="entry name" value="NG5"/>
    <property type="match status" value="1"/>
</dbReference>
<proteinExistence type="inferred from homology"/>
<keyword evidence="9" id="KW-1185">Reference proteome</keyword>
<reference evidence="8" key="1">
    <citation type="submission" date="2021-06" db="EMBL/GenBank/DDBJ databases">
        <authorList>
            <consortium name="Wellcome Sanger Institute Data Sharing"/>
        </authorList>
    </citation>
    <scope>NUCLEOTIDE SEQUENCE [LARGE SCALE GENOMIC DNA]</scope>
</reference>
<accession>A0A8C4SAF2</accession>
<evidence type="ECO:0000256" key="7">
    <source>
        <dbReference type="SAM" id="Phobius"/>
    </source>
</evidence>
<dbReference type="AlphaFoldDB" id="A0A8C4SAF2"/>
<dbReference type="PANTHER" id="PTHR14948:SF18">
    <property type="entry name" value="PROLINE RICH TRANSMEMBRANE PROTEIN 1B"/>
    <property type="match status" value="1"/>
</dbReference>
<gene>
    <name evidence="8" type="primary">PRRT1B</name>
</gene>
<evidence type="ECO:0000313" key="9">
    <source>
        <dbReference type="Proteomes" id="UP000694620"/>
    </source>
</evidence>
<dbReference type="InterPro" id="IPR051423">
    <property type="entry name" value="CD225/Dispanin"/>
</dbReference>
<protein>
    <submittedName>
        <fullName evidence="8">Proline rich transmembrane protein 1B</fullName>
    </submittedName>
</protein>
<evidence type="ECO:0000256" key="5">
    <source>
        <dbReference type="ARBA" id="ARBA00023136"/>
    </source>
</evidence>
<evidence type="ECO:0000256" key="3">
    <source>
        <dbReference type="ARBA" id="ARBA00022692"/>
    </source>
</evidence>
<evidence type="ECO:0000256" key="6">
    <source>
        <dbReference type="SAM" id="MobiDB-lite"/>
    </source>
</evidence>
<keyword evidence="5 7" id="KW-0472">Membrane</keyword>
<organism evidence="8 9">
    <name type="scientific">Erpetoichthys calabaricus</name>
    <name type="common">Rope fish</name>
    <name type="synonym">Calamoichthys calabaricus</name>
    <dbReference type="NCBI Taxonomy" id="27687"/>
    <lineage>
        <taxon>Eukaryota</taxon>
        <taxon>Metazoa</taxon>
        <taxon>Chordata</taxon>
        <taxon>Craniata</taxon>
        <taxon>Vertebrata</taxon>
        <taxon>Euteleostomi</taxon>
        <taxon>Actinopterygii</taxon>
        <taxon>Polypteriformes</taxon>
        <taxon>Polypteridae</taxon>
        <taxon>Erpetoichthys</taxon>
    </lineage>
</organism>
<keyword evidence="3 7" id="KW-0812">Transmembrane</keyword>